<evidence type="ECO:0000313" key="3">
    <source>
        <dbReference type="EMBL" id="TFK24399.1"/>
    </source>
</evidence>
<feature type="transmembrane region" description="Helical" evidence="1">
    <location>
        <begin position="52"/>
        <end position="75"/>
    </location>
</feature>
<feature type="transmembrane region" description="Helical" evidence="1">
    <location>
        <begin position="87"/>
        <end position="108"/>
    </location>
</feature>
<protein>
    <recommendedName>
        <fullName evidence="2">DUF6533 domain-containing protein</fullName>
    </recommendedName>
</protein>
<keyword evidence="1" id="KW-0812">Transmembrane</keyword>
<accession>A0A5C3KUS2</accession>
<evidence type="ECO:0000256" key="1">
    <source>
        <dbReference type="SAM" id="Phobius"/>
    </source>
</evidence>
<keyword evidence="1" id="KW-1133">Transmembrane helix</keyword>
<feature type="domain" description="DUF6533" evidence="2">
    <location>
        <begin position="20"/>
        <end position="65"/>
    </location>
</feature>
<feature type="transmembrane region" description="Helical" evidence="1">
    <location>
        <begin position="173"/>
        <end position="192"/>
    </location>
</feature>
<evidence type="ECO:0000313" key="4">
    <source>
        <dbReference type="Proteomes" id="UP000307440"/>
    </source>
</evidence>
<keyword evidence="1" id="KW-0472">Membrane</keyword>
<feature type="transmembrane region" description="Helical" evidence="1">
    <location>
        <begin position="212"/>
        <end position="233"/>
    </location>
</feature>
<feature type="transmembrane region" description="Helical" evidence="1">
    <location>
        <begin position="120"/>
        <end position="139"/>
    </location>
</feature>
<dbReference type="Pfam" id="PF20151">
    <property type="entry name" value="DUF6533"/>
    <property type="match status" value="1"/>
</dbReference>
<evidence type="ECO:0000259" key="2">
    <source>
        <dbReference type="Pfam" id="PF20151"/>
    </source>
</evidence>
<reference evidence="3 4" key="1">
    <citation type="journal article" date="2019" name="Nat. Ecol. Evol.">
        <title>Megaphylogeny resolves global patterns of mushroom evolution.</title>
        <authorList>
            <person name="Varga T."/>
            <person name="Krizsan K."/>
            <person name="Foldi C."/>
            <person name="Dima B."/>
            <person name="Sanchez-Garcia M."/>
            <person name="Sanchez-Ramirez S."/>
            <person name="Szollosi G.J."/>
            <person name="Szarkandi J.G."/>
            <person name="Papp V."/>
            <person name="Albert L."/>
            <person name="Andreopoulos W."/>
            <person name="Angelini C."/>
            <person name="Antonin V."/>
            <person name="Barry K.W."/>
            <person name="Bougher N.L."/>
            <person name="Buchanan P."/>
            <person name="Buyck B."/>
            <person name="Bense V."/>
            <person name="Catcheside P."/>
            <person name="Chovatia M."/>
            <person name="Cooper J."/>
            <person name="Damon W."/>
            <person name="Desjardin D."/>
            <person name="Finy P."/>
            <person name="Geml J."/>
            <person name="Haridas S."/>
            <person name="Hughes K."/>
            <person name="Justo A."/>
            <person name="Karasinski D."/>
            <person name="Kautmanova I."/>
            <person name="Kiss B."/>
            <person name="Kocsube S."/>
            <person name="Kotiranta H."/>
            <person name="LaButti K.M."/>
            <person name="Lechner B.E."/>
            <person name="Liimatainen K."/>
            <person name="Lipzen A."/>
            <person name="Lukacs Z."/>
            <person name="Mihaltcheva S."/>
            <person name="Morgado L.N."/>
            <person name="Niskanen T."/>
            <person name="Noordeloos M.E."/>
            <person name="Ohm R.A."/>
            <person name="Ortiz-Santana B."/>
            <person name="Ovrebo C."/>
            <person name="Racz N."/>
            <person name="Riley R."/>
            <person name="Savchenko A."/>
            <person name="Shiryaev A."/>
            <person name="Soop K."/>
            <person name="Spirin V."/>
            <person name="Szebenyi C."/>
            <person name="Tomsovsky M."/>
            <person name="Tulloss R.E."/>
            <person name="Uehling J."/>
            <person name="Grigoriev I.V."/>
            <person name="Vagvolgyi C."/>
            <person name="Papp T."/>
            <person name="Martin F.M."/>
            <person name="Miettinen O."/>
            <person name="Hibbett D.S."/>
            <person name="Nagy L.G."/>
        </authorList>
    </citation>
    <scope>NUCLEOTIDE SEQUENCE [LARGE SCALE GENOMIC DNA]</scope>
    <source>
        <strain evidence="3 4">CBS 121175</strain>
    </source>
</reference>
<dbReference type="OrthoDB" id="3354157at2759"/>
<sequence>MSQRIPTIIEDISWQLNTNYMGFASFTMLVWDHVDTFADEVEYIWKGKKGPIVYLFLVNRYLTPLGFIVNLIAYLSPFWTNETCDRFIRFEGAMTVTGINIVALMMFMRIHALYHRNIPVLVGVFVLLCVEFGVNAYLLTHGVRVHHNPESGVVACTMIFSPTVPGWLAASSAWLPLVYDTVILSLTVYRTLPTLKNKRTSYIMKRLFQDGLVYYSAIFAVTLVLTLMIVFAPPGIQNITAQLELLLTVAMMSRITINLKKSVHKVSDSQVKPEMPSLFTQKTHMEVDPALKIVAPGFNQTQTDTMLSDDYPGFHFSKTLKTRLSTIDESNYGRSITSARSPVGGNAMELATFSLREEPSFWADDNSNQRRDVV</sequence>
<gene>
    <name evidence="3" type="ORF">FA15DRAFT_669631</name>
</gene>
<dbReference type="Proteomes" id="UP000307440">
    <property type="component" value="Unassembled WGS sequence"/>
</dbReference>
<dbReference type="AlphaFoldDB" id="A0A5C3KUS2"/>
<organism evidence="3 4">
    <name type="scientific">Coprinopsis marcescibilis</name>
    <name type="common">Agaric fungus</name>
    <name type="synonym">Psathyrella marcescibilis</name>
    <dbReference type="NCBI Taxonomy" id="230819"/>
    <lineage>
        <taxon>Eukaryota</taxon>
        <taxon>Fungi</taxon>
        <taxon>Dikarya</taxon>
        <taxon>Basidiomycota</taxon>
        <taxon>Agaricomycotina</taxon>
        <taxon>Agaricomycetes</taxon>
        <taxon>Agaricomycetidae</taxon>
        <taxon>Agaricales</taxon>
        <taxon>Agaricineae</taxon>
        <taxon>Psathyrellaceae</taxon>
        <taxon>Coprinopsis</taxon>
    </lineage>
</organism>
<proteinExistence type="predicted"/>
<name>A0A5C3KUS2_COPMA</name>
<keyword evidence="4" id="KW-1185">Reference proteome</keyword>
<dbReference type="InterPro" id="IPR045340">
    <property type="entry name" value="DUF6533"/>
</dbReference>
<dbReference type="EMBL" id="ML210201">
    <property type="protein sequence ID" value="TFK24399.1"/>
    <property type="molecule type" value="Genomic_DNA"/>
</dbReference>